<sequence length="863" mass="93915">MVTIRRMNENVGMASPEPHPDLLAEAWRLQALGAETMNLGKPAEGAALLRQGLELVGWREREPFHAHPTVRHVTARLLNSLAYAESEQGRHLYGLRLLDLAEPLAADEHRGLILQQRGVVTWKAGRLEESLAWYLQAEPLMERHAPMSMLAIMLLNRSGLQAEIGRFKAARADLKRCIDLAVQHGLPVRLAQAWHSQGNVELYSANIPAALIAYDKALRGYAEHAPDLVPQVLLNKAHALIEVGLFREAARLLDSVIGDYGKSGRTWWALAIVHIHRARIALDLDSPEAALATARRTEEVAHQIGSSFSILHAERLRRQSQLRFGEVSKDFVDQLLRLADQTAAVGVPDDAVLVRTIAARALIRQSRLDAATEMLREPVSRQGFDRQHLPTLRRLARAELAEAEGNPSGALTQLRLGLNDLHRHRSRLGSVEMQAGMSSLGRELAQMGLRLAVDSGRFGTVFSWAERSRAQTFRSTPVRPPENEEAAELLARVRKARDDIREGELAGDDVTDLRAQCRQWEHRLREHSWHSTGSGESVPVVRLGQVHERLASGGQMMVSYVTDRGRLHALVLRDGRNYRVELGGEPEVAEAVRRLHADLTVLTGRRLPEPMTKVVRGSIRNQADRLAELLFRPLLPLLGDRELVIVPTQAMSSLPWGLLPPLSGRPVTVSPSASVWWSAAGRVVARGVGVLLASGPDLVHAERELSEIAGHHTGAEVLQGSDATPAMVLAGLDGVGLAHLAAHGYHEPENVLFSRLDFAGGPLMAYDIAALSRPPAQVTLSACDVGQSTNVTAGEESLGFTAALLHAGTGTVVSSVTKVEHGAAADVMTAYHAGLVAGVSPARALADASLRRPLSPFVCYGAG</sequence>
<dbReference type="SMART" id="SM00028">
    <property type="entry name" value="TPR"/>
    <property type="match status" value="4"/>
</dbReference>
<dbReference type="InterPro" id="IPR011990">
    <property type="entry name" value="TPR-like_helical_dom_sf"/>
</dbReference>
<organism evidence="2 3">
    <name type="scientific">Stackebrandtia albiflava</name>
    <dbReference type="NCBI Taxonomy" id="406432"/>
    <lineage>
        <taxon>Bacteria</taxon>
        <taxon>Bacillati</taxon>
        <taxon>Actinomycetota</taxon>
        <taxon>Actinomycetes</taxon>
        <taxon>Glycomycetales</taxon>
        <taxon>Glycomycetaceae</taxon>
        <taxon>Stackebrandtia</taxon>
    </lineage>
</organism>
<dbReference type="AlphaFoldDB" id="A0A562V4K7"/>
<dbReference type="InterPro" id="IPR019734">
    <property type="entry name" value="TPR_rpt"/>
</dbReference>
<proteinExistence type="predicted"/>
<dbReference type="SUPFAM" id="SSF48452">
    <property type="entry name" value="TPR-like"/>
    <property type="match status" value="1"/>
</dbReference>
<feature type="domain" description="CHAT" evidence="1">
    <location>
        <begin position="623"/>
        <end position="851"/>
    </location>
</feature>
<accession>A0A562V4K7</accession>
<dbReference type="Gene3D" id="1.25.40.10">
    <property type="entry name" value="Tetratricopeptide repeat domain"/>
    <property type="match status" value="2"/>
</dbReference>
<gene>
    <name evidence="2" type="ORF">LX16_3539</name>
</gene>
<comment type="caution">
    <text evidence="2">The sequence shown here is derived from an EMBL/GenBank/DDBJ whole genome shotgun (WGS) entry which is preliminary data.</text>
</comment>
<evidence type="ECO:0000259" key="1">
    <source>
        <dbReference type="Pfam" id="PF12770"/>
    </source>
</evidence>
<dbReference type="Proteomes" id="UP000321617">
    <property type="component" value="Unassembled WGS sequence"/>
</dbReference>
<evidence type="ECO:0000313" key="2">
    <source>
        <dbReference type="EMBL" id="TWJ12775.1"/>
    </source>
</evidence>
<evidence type="ECO:0000313" key="3">
    <source>
        <dbReference type="Proteomes" id="UP000321617"/>
    </source>
</evidence>
<dbReference type="EMBL" id="VLLL01000006">
    <property type="protein sequence ID" value="TWJ12775.1"/>
    <property type="molecule type" value="Genomic_DNA"/>
</dbReference>
<protein>
    <submittedName>
        <fullName evidence="2">CHAT domain-containing protein</fullName>
    </submittedName>
</protein>
<dbReference type="InterPro" id="IPR024983">
    <property type="entry name" value="CHAT_dom"/>
</dbReference>
<keyword evidence="3" id="KW-1185">Reference proteome</keyword>
<reference evidence="2 3" key="1">
    <citation type="journal article" date="2013" name="Stand. Genomic Sci.">
        <title>Genomic Encyclopedia of Type Strains, Phase I: The one thousand microbial genomes (KMG-I) project.</title>
        <authorList>
            <person name="Kyrpides N.C."/>
            <person name="Woyke T."/>
            <person name="Eisen J.A."/>
            <person name="Garrity G."/>
            <person name="Lilburn T.G."/>
            <person name="Beck B.J."/>
            <person name="Whitman W.B."/>
            <person name="Hugenholtz P."/>
            <person name="Klenk H.P."/>
        </authorList>
    </citation>
    <scope>NUCLEOTIDE SEQUENCE [LARGE SCALE GENOMIC DNA]</scope>
    <source>
        <strain evidence="2 3">DSM 45044</strain>
    </source>
</reference>
<dbReference type="Pfam" id="PF12770">
    <property type="entry name" value="CHAT"/>
    <property type="match status" value="1"/>
</dbReference>
<name>A0A562V4K7_9ACTN</name>